<dbReference type="eggNOG" id="COG3339">
    <property type="taxonomic scope" value="Bacteria"/>
</dbReference>
<comment type="caution">
    <text evidence="1">The sequence shown here is derived from an EMBL/GenBank/DDBJ whole genome shotgun (WGS) entry which is preliminary data.</text>
</comment>
<protein>
    <recommendedName>
        <fullName evidence="3">Alkylmercury lyase family protein</fullName>
    </recommendedName>
</protein>
<keyword evidence="2" id="KW-1185">Reference proteome</keyword>
<evidence type="ECO:0000313" key="2">
    <source>
        <dbReference type="Proteomes" id="UP000035083"/>
    </source>
</evidence>
<evidence type="ECO:0000313" key="1">
    <source>
        <dbReference type="EMBL" id="GAC62369.1"/>
    </source>
</evidence>
<proteinExistence type="predicted"/>
<organism evidence="1 2">
    <name type="scientific">Gordonia sihwensis NBRC 108236</name>
    <dbReference type="NCBI Taxonomy" id="1223544"/>
    <lineage>
        <taxon>Bacteria</taxon>
        <taxon>Bacillati</taxon>
        <taxon>Actinomycetota</taxon>
        <taxon>Actinomycetes</taxon>
        <taxon>Mycobacteriales</taxon>
        <taxon>Gordoniaceae</taxon>
        <taxon>Gordonia</taxon>
    </lineage>
</organism>
<gene>
    <name evidence="1" type="ORF">GSI01S_33_00550</name>
</gene>
<reference evidence="1 2" key="1">
    <citation type="submission" date="2012-12" db="EMBL/GenBank/DDBJ databases">
        <title>Whole genome shotgun sequence of Gordonia sihwensis NBRC 108236.</title>
        <authorList>
            <person name="Yoshida I."/>
            <person name="Hosoyama A."/>
            <person name="Tsuchikane K."/>
            <person name="Ando Y."/>
            <person name="Baba S."/>
            <person name="Ohji S."/>
            <person name="Hamada M."/>
            <person name="Tamura T."/>
            <person name="Yamazoe A."/>
            <person name="Yamazaki S."/>
            <person name="Fujita N."/>
        </authorList>
    </citation>
    <scope>NUCLEOTIDE SEQUENCE [LARGE SCALE GENOMIC DNA]</scope>
    <source>
        <strain evidence="1 2">NBRC 108236</strain>
    </source>
</reference>
<evidence type="ECO:0008006" key="3">
    <source>
        <dbReference type="Google" id="ProtNLM"/>
    </source>
</evidence>
<sequence length="104" mass="11235">MLVEILYFEACPNWEETLSRVREAAAIVGCEIDIRCRPISSDAEASASLFAGSPTVLVDGSDAFDDAVQVDELACRVYRTDSGFAGSPTVEHLVSVLRARRGPD</sequence>
<dbReference type="RefSeq" id="WP_006897775.1">
    <property type="nucleotide sequence ID" value="NZ_BANU01000033.1"/>
</dbReference>
<name>L7LN95_9ACTN</name>
<dbReference type="AlphaFoldDB" id="L7LN95"/>
<accession>L7LN95</accession>
<dbReference type="Proteomes" id="UP000035083">
    <property type="component" value="Unassembled WGS sequence"/>
</dbReference>
<dbReference type="EMBL" id="BANU01000033">
    <property type="protein sequence ID" value="GAC62369.1"/>
    <property type="molecule type" value="Genomic_DNA"/>
</dbReference>